<reference evidence="7" key="1">
    <citation type="journal article" date="2017" name="Nature">
        <title>The genome of Chenopodium quinoa.</title>
        <authorList>
            <person name="Jarvis D.E."/>
            <person name="Ho Y.S."/>
            <person name="Lightfoot D.J."/>
            <person name="Schmoeckel S.M."/>
            <person name="Li B."/>
            <person name="Borm T.J.A."/>
            <person name="Ohyanagi H."/>
            <person name="Mineta K."/>
            <person name="Michell C.T."/>
            <person name="Saber N."/>
            <person name="Kharbatia N.M."/>
            <person name="Rupper R.R."/>
            <person name="Sharp A.R."/>
            <person name="Dally N."/>
            <person name="Boughton B.A."/>
            <person name="Woo Y.H."/>
            <person name="Gao G."/>
            <person name="Schijlen E.G.W.M."/>
            <person name="Guo X."/>
            <person name="Momin A.A."/>
            <person name="Negrao S."/>
            <person name="Al-Babili S."/>
            <person name="Gehring C."/>
            <person name="Roessner U."/>
            <person name="Jung C."/>
            <person name="Murphy K."/>
            <person name="Arold S.T."/>
            <person name="Gojobori T."/>
            <person name="van der Linden C.G."/>
            <person name="van Loo E.N."/>
            <person name="Jellen E.N."/>
            <person name="Maughan P.J."/>
            <person name="Tester M."/>
        </authorList>
    </citation>
    <scope>NUCLEOTIDE SEQUENCE [LARGE SCALE GENOMIC DNA]</scope>
    <source>
        <strain evidence="7">cv. PI 614886</strain>
    </source>
</reference>
<dbReference type="InterPro" id="IPR035896">
    <property type="entry name" value="AN1-like_Znf"/>
</dbReference>
<organism evidence="7 8">
    <name type="scientific">Chenopodium quinoa</name>
    <name type="common">Quinoa</name>
    <dbReference type="NCBI Taxonomy" id="63459"/>
    <lineage>
        <taxon>Eukaryota</taxon>
        <taxon>Viridiplantae</taxon>
        <taxon>Streptophyta</taxon>
        <taxon>Embryophyta</taxon>
        <taxon>Tracheophyta</taxon>
        <taxon>Spermatophyta</taxon>
        <taxon>Magnoliopsida</taxon>
        <taxon>eudicotyledons</taxon>
        <taxon>Gunneridae</taxon>
        <taxon>Pentapetalae</taxon>
        <taxon>Caryophyllales</taxon>
        <taxon>Chenopodiaceae</taxon>
        <taxon>Chenopodioideae</taxon>
        <taxon>Atripliceae</taxon>
        <taxon>Chenopodium</taxon>
    </lineage>
</organism>
<name>A0A803N7V0_CHEQI</name>
<dbReference type="Proteomes" id="UP000596660">
    <property type="component" value="Unplaced"/>
</dbReference>
<keyword evidence="4" id="KW-0862">Zinc</keyword>
<dbReference type="GO" id="GO:0005737">
    <property type="term" value="C:cytoplasm"/>
    <property type="evidence" value="ECO:0007669"/>
    <property type="project" value="TreeGrafter"/>
</dbReference>
<keyword evidence="2" id="KW-0479">Metal-binding</keyword>
<keyword evidence="3 5" id="KW-0863">Zinc-finger</keyword>
<dbReference type="PANTHER" id="PTHR14677:SF20">
    <property type="entry name" value="ZINC FINGER AN1-TYPE CONTAINING 2A-RELATED"/>
    <property type="match status" value="1"/>
</dbReference>
<dbReference type="PROSITE" id="PS51039">
    <property type="entry name" value="ZF_AN1"/>
    <property type="match status" value="2"/>
</dbReference>
<dbReference type="GO" id="GO:0008270">
    <property type="term" value="F:zinc ion binding"/>
    <property type="evidence" value="ECO:0007669"/>
    <property type="project" value="UniProtKB-KW"/>
</dbReference>
<evidence type="ECO:0000256" key="5">
    <source>
        <dbReference type="PROSITE-ProRule" id="PRU00449"/>
    </source>
</evidence>
<evidence type="ECO:0000256" key="4">
    <source>
        <dbReference type="ARBA" id="ARBA00022833"/>
    </source>
</evidence>
<dbReference type="OMA" id="VRRCKEN"/>
<dbReference type="InterPro" id="IPR000058">
    <property type="entry name" value="Znf_AN1"/>
</dbReference>
<evidence type="ECO:0000256" key="2">
    <source>
        <dbReference type="ARBA" id="ARBA00022723"/>
    </source>
</evidence>
<dbReference type="Gramene" id="AUR62041854-RA">
    <property type="protein sequence ID" value="AUR62041854-RA:cds"/>
    <property type="gene ID" value="AUR62041854"/>
</dbReference>
<evidence type="ECO:0000256" key="1">
    <source>
        <dbReference type="ARBA" id="ARBA00003732"/>
    </source>
</evidence>
<dbReference type="EnsemblPlants" id="AUR62041854-RA">
    <property type="protein sequence ID" value="AUR62041854-RA:cds"/>
    <property type="gene ID" value="AUR62041854"/>
</dbReference>
<dbReference type="SUPFAM" id="SSF118310">
    <property type="entry name" value="AN1-like Zinc finger"/>
    <property type="match status" value="2"/>
</dbReference>
<feature type="domain" description="AN1-type" evidence="6">
    <location>
        <begin position="57"/>
        <end position="107"/>
    </location>
</feature>
<reference evidence="7" key="2">
    <citation type="submission" date="2021-03" db="UniProtKB">
        <authorList>
            <consortium name="EnsemblPlants"/>
        </authorList>
    </citation>
    <scope>IDENTIFICATION</scope>
</reference>
<dbReference type="AlphaFoldDB" id="A0A803N7V0"/>
<keyword evidence="8" id="KW-1185">Reference proteome</keyword>
<proteinExistence type="predicted"/>
<evidence type="ECO:0000313" key="8">
    <source>
        <dbReference type="Proteomes" id="UP000596660"/>
    </source>
</evidence>
<protein>
    <recommendedName>
        <fullName evidence="6">AN1-type domain-containing protein</fullName>
    </recommendedName>
</protein>
<accession>A0A803N7V0</accession>
<evidence type="ECO:0000313" key="7">
    <source>
        <dbReference type="EnsemblPlants" id="AUR62041854-RA:cds"/>
    </source>
</evidence>
<dbReference type="Gene3D" id="4.10.1110.10">
    <property type="entry name" value="AN1-like Zinc finger"/>
    <property type="match status" value="2"/>
</dbReference>
<dbReference type="SMART" id="SM00154">
    <property type="entry name" value="ZnF_AN1"/>
    <property type="match status" value="2"/>
</dbReference>
<comment type="function">
    <text evidence="1">May be involved in environmental stress response.</text>
</comment>
<evidence type="ECO:0000259" key="6">
    <source>
        <dbReference type="PROSITE" id="PS51039"/>
    </source>
</evidence>
<sequence>MGGGTEAFPDLGRHCQYSDCYQLHFLPFGCNRCQKVFCVEHRTYMSHDCPKSDDKSRKKKPRCPVRRCKENLTFSNATVCKCCNIKVCLKHRLPADHACRRGNSAVSDNGGLGNKFLAAFAARDGKDCAKNNRGQVSATSSSRSVEAC</sequence>
<feature type="domain" description="AN1-type" evidence="6">
    <location>
        <begin position="9"/>
        <end position="57"/>
    </location>
</feature>
<dbReference type="Pfam" id="PF01428">
    <property type="entry name" value="zf-AN1"/>
    <property type="match status" value="2"/>
</dbReference>
<dbReference type="PANTHER" id="PTHR14677">
    <property type="entry name" value="ARSENITE INDUCUBLE RNA ASSOCIATED PROTEIN AIP-1-RELATED"/>
    <property type="match status" value="1"/>
</dbReference>
<evidence type="ECO:0000256" key="3">
    <source>
        <dbReference type="ARBA" id="ARBA00022771"/>
    </source>
</evidence>